<reference evidence="3 4" key="1">
    <citation type="submission" date="2015-11" db="EMBL/GenBank/DDBJ databases">
        <title>Draft genome sequences of new species of the genus Lactobacillus isolated from orchardgrass silage.</title>
        <authorList>
            <person name="Tohno M."/>
            <person name="Tanizawa Y."/>
            <person name="Arita M."/>
        </authorList>
    </citation>
    <scope>NUCLEOTIDE SEQUENCE [LARGE SCALE GENOMIC DNA]</scope>
    <source>
        <strain evidence="3 4">IWT126</strain>
    </source>
</reference>
<dbReference type="AlphaFoldDB" id="A0A1Z5IG13"/>
<dbReference type="CDD" id="cd00293">
    <property type="entry name" value="USP-like"/>
    <property type="match status" value="1"/>
</dbReference>
<accession>A0A1Z5IG13</accession>
<name>A0A1Z5IG13_9LACO</name>
<dbReference type="OrthoDB" id="2306777at2"/>
<sequence>MLTEDDFDAEEMSYNRLLLAVDDDDDESSRKAFNYACTLARTFDLPLGIVSVMETGDMNIFQSLSPDIIKSRRDDIYHDLNTYVSKARAFGVKEVKPLIGEGKPERVILEEIIPDFKPDLVLLGSHRRRGNLRIGHVASEIMRESKVSVIIVK</sequence>
<dbReference type="Gene3D" id="3.40.50.620">
    <property type="entry name" value="HUPs"/>
    <property type="match status" value="1"/>
</dbReference>
<evidence type="ECO:0000259" key="2">
    <source>
        <dbReference type="Pfam" id="PF00582"/>
    </source>
</evidence>
<dbReference type="Proteomes" id="UP000198402">
    <property type="component" value="Unassembled WGS sequence"/>
</dbReference>
<dbReference type="STRING" id="1302250.GCA_001313225_02563"/>
<dbReference type="SUPFAM" id="SSF52402">
    <property type="entry name" value="Adenine nucleotide alpha hydrolases-like"/>
    <property type="match status" value="1"/>
</dbReference>
<protein>
    <submittedName>
        <fullName evidence="3">Universal stress protein UspA</fullName>
    </submittedName>
</protein>
<dbReference type="PANTHER" id="PTHR46268:SF15">
    <property type="entry name" value="UNIVERSAL STRESS PROTEIN HP_0031"/>
    <property type="match status" value="1"/>
</dbReference>
<dbReference type="RefSeq" id="WP_054655710.1">
    <property type="nucleotide sequence ID" value="NZ_BBFL01000012.1"/>
</dbReference>
<dbReference type="Pfam" id="PF00582">
    <property type="entry name" value="Usp"/>
    <property type="match status" value="1"/>
</dbReference>
<comment type="similarity">
    <text evidence="1">Belongs to the universal stress protein A family.</text>
</comment>
<dbReference type="InterPro" id="IPR014729">
    <property type="entry name" value="Rossmann-like_a/b/a_fold"/>
</dbReference>
<evidence type="ECO:0000256" key="1">
    <source>
        <dbReference type="ARBA" id="ARBA00008791"/>
    </source>
</evidence>
<proteinExistence type="inferred from homology"/>
<keyword evidence="4" id="KW-1185">Reference proteome</keyword>
<comment type="caution">
    <text evidence="3">The sequence shown here is derived from an EMBL/GenBank/DDBJ whole genome shotgun (WGS) entry which is preliminary data.</text>
</comment>
<evidence type="ECO:0000313" key="4">
    <source>
        <dbReference type="Proteomes" id="UP000198402"/>
    </source>
</evidence>
<evidence type="ECO:0000313" key="3">
    <source>
        <dbReference type="EMBL" id="GAX00673.1"/>
    </source>
</evidence>
<organism evidence="3 4">
    <name type="scientific">Secundilactobacillus silagei JCM 19001</name>
    <dbReference type="NCBI Taxonomy" id="1302250"/>
    <lineage>
        <taxon>Bacteria</taxon>
        <taxon>Bacillati</taxon>
        <taxon>Bacillota</taxon>
        <taxon>Bacilli</taxon>
        <taxon>Lactobacillales</taxon>
        <taxon>Lactobacillaceae</taxon>
        <taxon>Secundilactobacillus</taxon>
    </lineage>
</organism>
<dbReference type="InterPro" id="IPR006016">
    <property type="entry name" value="UspA"/>
</dbReference>
<dbReference type="PANTHER" id="PTHR46268">
    <property type="entry name" value="STRESS RESPONSE PROTEIN NHAX"/>
    <property type="match status" value="1"/>
</dbReference>
<dbReference type="EMBL" id="BCMG01000003">
    <property type="protein sequence ID" value="GAX00673.1"/>
    <property type="molecule type" value="Genomic_DNA"/>
</dbReference>
<gene>
    <name evidence="3" type="primary">uspA_2</name>
    <name evidence="3" type="ORF">IWT126_00688</name>
</gene>
<feature type="domain" description="UspA" evidence="2">
    <location>
        <begin position="14"/>
        <end position="153"/>
    </location>
</feature>